<accession>A0A0F8Y4F7</accession>
<comment type="caution">
    <text evidence="1">The sequence shown here is derived from an EMBL/GenBank/DDBJ whole genome shotgun (WGS) entry which is preliminary data.</text>
</comment>
<gene>
    <name evidence="1" type="ORF">LCGC14_2866260</name>
</gene>
<evidence type="ECO:0000313" key="1">
    <source>
        <dbReference type="EMBL" id="KKK76178.1"/>
    </source>
</evidence>
<dbReference type="EMBL" id="LAZR01055523">
    <property type="protein sequence ID" value="KKK76178.1"/>
    <property type="molecule type" value="Genomic_DNA"/>
</dbReference>
<dbReference type="AlphaFoldDB" id="A0A0F8Y4F7"/>
<proteinExistence type="predicted"/>
<sequence length="133" mass="14697">MHDPTHFFTPLTPAFVIRSGVRERHIDDANPTVWMGPAPRATHRYTLALSGAATLEIGARDPLAALLLDCRHAGHSSNCRGAGLVDRQNQTPQRTIPKIRPAWTNWKTSSHVAHASRFAKTMRMGEARIVGIE</sequence>
<protein>
    <submittedName>
        <fullName evidence="1">Uncharacterized protein</fullName>
    </submittedName>
</protein>
<organism evidence="1">
    <name type="scientific">marine sediment metagenome</name>
    <dbReference type="NCBI Taxonomy" id="412755"/>
    <lineage>
        <taxon>unclassified sequences</taxon>
        <taxon>metagenomes</taxon>
        <taxon>ecological metagenomes</taxon>
    </lineage>
</organism>
<name>A0A0F8Y4F7_9ZZZZ</name>
<reference evidence="1" key="1">
    <citation type="journal article" date="2015" name="Nature">
        <title>Complex archaea that bridge the gap between prokaryotes and eukaryotes.</title>
        <authorList>
            <person name="Spang A."/>
            <person name="Saw J.H."/>
            <person name="Jorgensen S.L."/>
            <person name="Zaremba-Niedzwiedzka K."/>
            <person name="Martijn J."/>
            <person name="Lind A.E."/>
            <person name="van Eijk R."/>
            <person name="Schleper C."/>
            <person name="Guy L."/>
            <person name="Ettema T.J."/>
        </authorList>
    </citation>
    <scope>NUCLEOTIDE SEQUENCE</scope>
</reference>